<dbReference type="InterPro" id="IPR001245">
    <property type="entry name" value="Ser-Thr/Tyr_kinase_cat_dom"/>
</dbReference>
<accession>A0A251MY88</accession>
<keyword evidence="2" id="KW-0067">ATP-binding</keyword>
<dbReference type="PROSITE" id="PS50011">
    <property type="entry name" value="PROTEIN_KINASE_DOM"/>
    <property type="match status" value="1"/>
</dbReference>
<feature type="domain" description="Protein kinase" evidence="3">
    <location>
        <begin position="165"/>
        <end position="515"/>
    </location>
</feature>
<dbReference type="PANTHER" id="PTHR27005">
    <property type="entry name" value="WALL-ASSOCIATED RECEPTOR KINASE-LIKE 21"/>
    <property type="match status" value="1"/>
</dbReference>
<dbReference type="Proteomes" id="UP000006882">
    <property type="component" value="Chromosome G8"/>
</dbReference>
<evidence type="ECO:0000256" key="1">
    <source>
        <dbReference type="ARBA" id="ARBA00022741"/>
    </source>
</evidence>
<dbReference type="eggNOG" id="KOG3383">
    <property type="taxonomic scope" value="Eukaryota"/>
</dbReference>
<name>A0A251MY88_PRUPE</name>
<proteinExistence type="predicted"/>
<organism evidence="4 5">
    <name type="scientific">Prunus persica</name>
    <name type="common">Peach</name>
    <name type="synonym">Amygdalus persica</name>
    <dbReference type="NCBI Taxonomy" id="3760"/>
    <lineage>
        <taxon>Eukaryota</taxon>
        <taxon>Viridiplantae</taxon>
        <taxon>Streptophyta</taxon>
        <taxon>Embryophyta</taxon>
        <taxon>Tracheophyta</taxon>
        <taxon>Spermatophyta</taxon>
        <taxon>Magnoliopsida</taxon>
        <taxon>eudicotyledons</taxon>
        <taxon>Gunneridae</taxon>
        <taxon>Pentapetalae</taxon>
        <taxon>rosids</taxon>
        <taxon>fabids</taxon>
        <taxon>Rosales</taxon>
        <taxon>Rosaceae</taxon>
        <taxon>Amygdaloideae</taxon>
        <taxon>Amygdaleae</taxon>
        <taxon>Prunus</taxon>
    </lineage>
</organism>
<dbReference type="PANTHER" id="PTHR27005:SF466">
    <property type="entry name" value="NON-FUNCTIONAL PSEUDOKINASE ZED1-LIKE"/>
    <property type="match status" value="1"/>
</dbReference>
<evidence type="ECO:0000313" key="5">
    <source>
        <dbReference type="Proteomes" id="UP000006882"/>
    </source>
</evidence>
<dbReference type="InterPro" id="IPR000719">
    <property type="entry name" value="Prot_kinase_dom"/>
</dbReference>
<dbReference type="SUPFAM" id="SSF88697">
    <property type="entry name" value="PUA domain-like"/>
    <property type="match status" value="1"/>
</dbReference>
<dbReference type="InterPro" id="IPR045274">
    <property type="entry name" value="WAK-like"/>
</dbReference>
<reference evidence="4 5" key="1">
    <citation type="journal article" date="2013" name="Nat. Genet.">
        <title>The high-quality draft genome of peach (Prunus persica) identifies unique patterns of genetic diversity, domestication and genome evolution.</title>
        <authorList>
            <consortium name="International Peach Genome Initiative"/>
            <person name="Verde I."/>
            <person name="Abbott A.G."/>
            <person name="Scalabrin S."/>
            <person name="Jung S."/>
            <person name="Shu S."/>
            <person name="Marroni F."/>
            <person name="Zhebentyayeva T."/>
            <person name="Dettori M.T."/>
            <person name="Grimwood J."/>
            <person name="Cattonaro F."/>
            <person name="Zuccolo A."/>
            <person name="Rossini L."/>
            <person name="Jenkins J."/>
            <person name="Vendramin E."/>
            <person name="Meisel L.A."/>
            <person name="Decroocq V."/>
            <person name="Sosinski B."/>
            <person name="Prochnik S."/>
            <person name="Mitros T."/>
            <person name="Policriti A."/>
            <person name="Cipriani G."/>
            <person name="Dondini L."/>
            <person name="Ficklin S."/>
            <person name="Goodstein D.M."/>
            <person name="Xuan P."/>
            <person name="Del Fabbro C."/>
            <person name="Aramini V."/>
            <person name="Copetti D."/>
            <person name="Gonzalez S."/>
            <person name="Horner D.S."/>
            <person name="Falchi R."/>
            <person name="Lucas S."/>
            <person name="Mica E."/>
            <person name="Maldonado J."/>
            <person name="Lazzari B."/>
            <person name="Bielenberg D."/>
            <person name="Pirona R."/>
            <person name="Miculan M."/>
            <person name="Barakat A."/>
            <person name="Testolin R."/>
            <person name="Stella A."/>
            <person name="Tartarini S."/>
            <person name="Tonutti P."/>
            <person name="Arus P."/>
            <person name="Orellana A."/>
            <person name="Wells C."/>
            <person name="Main D."/>
            <person name="Vizzotto G."/>
            <person name="Silva H."/>
            <person name="Salamini F."/>
            <person name="Schmutz J."/>
            <person name="Morgante M."/>
            <person name="Rokhsar D.S."/>
        </authorList>
    </citation>
    <scope>NUCLEOTIDE SEQUENCE [LARGE SCALE GENOMIC DNA]</scope>
    <source>
        <strain evidence="5">cv. Nemared</strain>
    </source>
</reference>
<dbReference type="EMBL" id="CM007658">
    <property type="protein sequence ID" value="ONH92013.1"/>
    <property type="molecule type" value="Genomic_DNA"/>
</dbReference>
<evidence type="ECO:0000256" key="2">
    <source>
        <dbReference type="ARBA" id="ARBA00022840"/>
    </source>
</evidence>
<evidence type="ECO:0000259" key="3">
    <source>
        <dbReference type="PROSITE" id="PS50011"/>
    </source>
</evidence>
<dbReference type="GO" id="GO:0007166">
    <property type="term" value="P:cell surface receptor signaling pathway"/>
    <property type="evidence" value="ECO:0000318"/>
    <property type="project" value="GO_Central"/>
</dbReference>
<dbReference type="GO" id="GO:0005886">
    <property type="term" value="C:plasma membrane"/>
    <property type="evidence" value="ECO:0000318"/>
    <property type="project" value="GO_Central"/>
</dbReference>
<dbReference type="GO" id="GO:0004672">
    <property type="term" value="F:protein kinase activity"/>
    <property type="evidence" value="ECO:0007669"/>
    <property type="project" value="InterPro"/>
</dbReference>
<dbReference type="Pfam" id="PF01878">
    <property type="entry name" value="EVE"/>
    <property type="match status" value="1"/>
</dbReference>
<dbReference type="InterPro" id="IPR011009">
    <property type="entry name" value="Kinase-like_dom_sf"/>
</dbReference>
<dbReference type="GO" id="GO:0006952">
    <property type="term" value="P:defense response"/>
    <property type="evidence" value="ECO:0000318"/>
    <property type="project" value="GO_Central"/>
</dbReference>
<sequence>MGEEKHYWLLKTEPGEWSWEDQAANGGVTKWDGVKNKQAQKNLKSMKLGDLCFFYHSGAKARRVVGVVAVVREWYSDGGDDGVVDVKAVGEMRRPVDLKEMKGEKGLKGFALFRQPRLSVVPVPEDVWIRVCDLGGGYQGDGTVLESHDSDGESETMPSKLLQWFSMLPCLGKEGRDADIESSYYKNLSKLLEDLIASCDGSSHPVHCYSADDLIRATNNFHPSCIVRKDLNYTMFRGFLNDRSIIVAKYSIGSLPHDLGGNEDDVRSRAIRDIVVSIHMSNHENVLKLLGCCLEFPLPALVLENAAKGVLEGDGSLRDNEDQPLILPWNIRLRIAKQLASAVTYLHTALPSPVIHRDLKPGCIFLDHNYVPKLSNFSLSITIPPTYSDAEDDPKGTIGYIDPAYMMSGRISEKTDVYSFGVLLLVFLTGRRACPIIQEEGRYSSLTVYVRSHAYQLQAIVDPKILEEVGGNEQVEQQLYDFLELVLSCTKEEIEGRPYMSNVARELVRIDESILPS</sequence>
<dbReference type="SUPFAM" id="SSF56112">
    <property type="entry name" value="Protein kinase-like (PK-like)"/>
    <property type="match status" value="1"/>
</dbReference>
<gene>
    <name evidence="4" type="ORF">PRUPE_8G149700</name>
</gene>
<protein>
    <recommendedName>
        <fullName evidence="3">Protein kinase domain-containing protein</fullName>
    </recommendedName>
</protein>
<dbReference type="Gene3D" id="3.30.200.20">
    <property type="entry name" value="Phosphorylase Kinase, domain 1"/>
    <property type="match status" value="1"/>
</dbReference>
<dbReference type="InterPro" id="IPR002740">
    <property type="entry name" value="EVE_domain"/>
</dbReference>
<dbReference type="AlphaFoldDB" id="A0A251MY88"/>
<dbReference type="Pfam" id="PF07714">
    <property type="entry name" value="PK_Tyr_Ser-Thr"/>
    <property type="match status" value="1"/>
</dbReference>
<dbReference type="InterPro" id="IPR015947">
    <property type="entry name" value="PUA-like_sf"/>
</dbReference>
<dbReference type="Gene3D" id="3.10.590.10">
    <property type="entry name" value="ph1033 like domains"/>
    <property type="match status" value="1"/>
</dbReference>
<keyword evidence="1" id="KW-0547">Nucleotide-binding</keyword>
<dbReference type="Gene3D" id="1.10.510.10">
    <property type="entry name" value="Transferase(Phosphotransferase) domain 1"/>
    <property type="match status" value="1"/>
</dbReference>
<dbReference type="Gramene" id="ONH92013">
    <property type="protein sequence ID" value="ONH92013"/>
    <property type="gene ID" value="PRUPE_8G149700"/>
</dbReference>
<keyword evidence="5" id="KW-1185">Reference proteome</keyword>
<evidence type="ECO:0000313" key="4">
    <source>
        <dbReference type="EMBL" id="ONH92013.1"/>
    </source>
</evidence>
<dbReference type="GO" id="GO:0005524">
    <property type="term" value="F:ATP binding"/>
    <property type="evidence" value="ECO:0007669"/>
    <property type="project" value="UniProtKB-KW"/>
</dbReference>